<gene>
    <name evidence="2" type="ORF">MAE01_14610</name>
</gene>
<evidence type="ECO:0000313" key="3">
    <source>
        <dbReference type="Proteomes" id="UP000321225"/>
    </source>
</evidence>
<dbReference type="EMBL" id="BJUW01000005">
    <property type="protein sequence ID" value="GEK86285.1"/>
    <property type="molecule type" value="Genomic_DNA"/>
</dbReference>
<name>A0A511ADP3_9MICO</name>
<keyword evidence="2" id="KW-0489">Methyltransferase</keyword>
<proteinExistence type="predicted"/>
<feature type="domain" description="Methyltransferase type 11" evidence="1">
    <location>
        <begin position="47"/>
        <end position="139"/>
    </location>
</feature>
<dbReference type="GO" id="GO:0032259">
    <property type="term" value="P:methylation"/>
    <property type="evidence" value="ECO:0007669"/>
    <property type="project" value="UniProtKB-KW"/>
</dbReference>
<evidence type="ECO:0000313" key="2">
    <source>
        <dbReference type="EMBL" id="GEK86285.1"/>
    </source>
</evidence>
<dbReference type="Pfam" id="PF08241">
    <property type="entry name" value="Methyltransf_11"/>
    <property type="match status" value="1"/>
</dbReference>
<evidence type="ECO:0000259" key="1">
    <source>
        <dbReference type="Pfam" id="PF08241"/>
    </source>
</evidence>
<dbReference type="Proteomes" id="UP000321225">
    <property type="component" value="Unassembled WGS sequence"/>
</dbReference>
<dbReference type="InterPro" id="IPR029063">
    <property type="entry name" value="SAM-dependent_MTases_sf"/>
</dbReference>
<keyword evidence="2" id="KW-0808">Transferase</keyword>
<protein>
    <submittedName>
        <fullName evidence="2">SAM-dependent methyltransferase</fullName>
    </submittedName>
</protein>
<reference evidence="2 3" key="1">
    <citation type="submission" date="2019-07" db="EMBL/GenBank/DDBJ databases">
        <title>Whole genome shotgun sequence of Microbacterium aerolatum NBRC 103071.</title>
        <authorList>
            <person name="Hosoyama A."/>
            <person name="Uohara A."/>
            <person name="Ohji S."/>
            <person name="Ichikawa N."/>
        </authorList>
    </citation>
    <scope>NUCLEOTIDE SEQUENCE [LARGE SCALE GENOMIC DNA]</scope>
    <source>
        <strain evidence="2 3">NBRC 103071</strain>
    </source>
</reference>
<dbReference type="SUPFAM" id="SSF53335">
    <property type="entry name" value="S-adenosyl-L-methionine-dependent methyltransferases"/>
    <property type="match status" value="1"/>
</dbReference>
<organism evidence="2 3">
    <name type="scientific">Microbacterium aerolatum</name>
    <dbReference type="NCBI Taxonomy" id="153731"/>
    <lineage>
        <taxon>Bacteria</taxon>
        <taxon>Bacillati</taxon>
        <taxon>Actinomycetota</taxon>
        <taxon>Actinomycetes</taxon>
        <taxon>Micrococcales</taxon>
        <taxon>Microbacteriaceae</taxon>
        <taxon>Microbacterium</taxon>
    </lineage>
</organism>
<dbReference type="InterPro" id="IPR013216">
    <property type="entry name" value="Methyltransf_11"/>
</dbReference>
<dbReference type="CDD" id="cd02440">
    <property type="entry name" value="AdoMet_MTases"/>
    <property type="match status" value="1"/>
</dbReference>
<dbReference type="RefSeq" id="WP_222591663.1">
    <property type="nucleotide sequence ID" value="NZ_BJUW01000005.1"/>
</dbReference>
<dbReference type="AlphaFoldDB" id="A0A511ADP3"/>
<accession>A0A511ADP3</accession>
<keyword evidence="3" id="KW-1185">Reference proteome</keyword>
<comment type="caution">
    <text evidence="2">The sequence shown here is derived from an EMBL/GenBank/DDBJ whole genome shotgun (WGS) entry which is preliminary data.</text>
</comment>
<dbReference type="GO" id="GO:0008757">
    <property type="term" value="F:S-adenosylmethionine-dependent methyltransferase activity"/>
    <property type="evidence" value="ECO:0007669"/>
    <property type="project" value="InterPro"/>
</dbReference>
<dbReference type="Gene3D" id="3.40.50.150">
    <property type="entry name" value="Vaccinia Virus protein VP39"/>
    <property type="match status" value="1"/>
</dbReference>
<sequence>MTRDAGAPGSVTFRVPAADYDRFMGRYSQTLAQSFGDFCLPDHGRFLDVGCGPGALTAVAVQRLGEAAASAIDPAPQFVEACRARHPGADVRRASAEALPFEPDSFAGAAAQLVFHFIAEPSIALAQMCTIVEPGGTVAAAVWDAIDGMQMLDAFWDAAAELGHGDPRPDSRGLRLGRPDELAAVWRSGGLDAVTETTITVTADYSGFDELWDSILTGTGPAGAFAVSLDGATRDRLRELLLRRLGRPEGAFDLSAVARAVRGVVAEKTS</sequence>